<gene>
    <name evidence="2" type="ORF">FHX72_002601</name>
</gene>
<dbReference type="Proteomes" id="UP000545286">
    <property type="component" value="Unassembled WGS sequence"/>
</dbReference>
<dbReference type="RefSeq" id="WP_183625560.1">
    <property type="nucleotide sequence ID" value="NZ_JACHWJ010000004.1"/>
</dbReference>
<evidence type="ECO:0000313" key="3">
    <source>
        <dbReference type="Proteomes" id="UP000545286"/>
    </source>
</evidence>
<reference evidence="2 3" key="1">
    <citation type="submission" date="2020-08" db="EMBL/GenBank/DDBJ databases">
        <title>Sequencing the genomes of 1000 actinobacteria strains.</title>
        <authorList>
            <person name="Klenk H.-P."/>
        </authorList>
    </citation>
    <scope>NUCLEOTIDE SEQUENCE [LARGE SCALE GENOMIC DNA]</scope>
    <source>
        <strain evidence="2 3">DSM 20419</strain>
    </source>
</reference>
<evidence type="ECO:0008006" key="4">
    <source>
        <dbReference type="Google" id="ProtNLM"/>
    </source>
</evidence>
<dbReference type="AlphaFoldDB" id="A0A7W4UPX8"/>
<accession>A0A7W4UPX8</accession>
<feature type="transmembrane region" description="Helical" evidence="1">
    <location>
        <begin position="36"/>
        <end position="58"/>
    </location>
</feature>
<dbReference type="InterPro" id="IPR031876">
    <property type="entry name" value="DUF4760"/>
</dbReference>
<evidence type="ECO:0000256" key="1">
    <source>
        <dbReference type="SAM" id="Phobius"/>
    </source>
</evidence>
<evidence type="ECO:0000313" key="2">
    <source>
        <dbReference type="EMBL" id="MBB2958455.1"/>
    </source>
</evidence>
<comment type="caution">
    <text evidence="2">The sequence shown here is derived from an EMBL/GenBank/DDBJ whole genome shotgun (WGS) entry which is preliminary data.</text>
</comment>
<dbReference type="EMBL" id="JACHWJ010000004">
    <property type="protein sequence ID" value="MBB2958455.1"/>
    <property type="molecule type" value="Genomic_DNA"/>
</dbReference>
<keyword evidence="3" id="KW-1185">Reference proteome</keyword>
<sequence length="218" mass="24708">MAKFVPWLIASICVVISMFVWLQGLDWPQVLESARLNVILITGLVAIFSLIVATISFVMTRATARKQSTLAAWTTWNDGTTQQRRLITRYLGMNTMTHEQGQALALRDRKIYDLEGTALSDDEQLNLLHAVVDVLNGLERLATGVTYGIYDRKIIRAVGGTIVKRTYERCLPYIVARRNDGDQRRQHKRAYIELENLAEGFSGKKVDAGRLKALRRQD</sequence>
<keyword evidence="1" id="KW-1133">Transmembrane helix</keyword>
<organism evidence="2 3">
    <name type="scientific">Pseudoclavibacter helvolus</name>
    <dbReference type="NCBI Taxonomy" id="255205"/>
    <lineage>
        <taxon>Bacteria</taxon>
        <taxon>Bacillati</taxon>
        <taxon>Actinomycetota</taxon>
        <taxon>Actinomycetes</taxon>
        <taxon>Micrococcales</taxon>
        <taxon>Microbacteriaceae</taxon>
        <taxon>Pseudoclavibacter</taxon>
    </lineage>
</organism>
<feature type="transmembrane region" description="Helical" evidence="1">
    <location>
        <begin position="7"/>
        <end position="24"/>
    </location>
</feature>
<proteinExistence type="predicted"/>
<protein>
    <recommendedName>
        <fullName evidence="4">DUF4760 domain-containing protein</fullName>
    </recommendedName>
</protein>
<keyword evidence="1" id="KW-0812">Transmembrane</keyword>
<dbReference type="Pfam" id="PF15956">
    <property type="entry name" value="DUF4760"/>
    <property type="match status" value="1"/>
</dbReference>
<keyword evidence="1" id="KW-0472">Membrane</keyword>
<name>A0A7W4UPX8_9MICO</name>